<dbReference type="Gene3D" id="1.25.10.10">
    <property type="entry name" value="Leucine-rich Repeat Variant"/>
    <property type="match status" value="4"/>
</dbReference>
<gene>
    <name evidence="6" type="ORF">FGIG_01830</name>
</gene>
<dbReference type="InterPro" id="IPR056810">
    <property type="entry name" value="GNC1-like_N"/>
</dbReference>
<dbReference type="GO" id="GO:0006417">
    <property type="term" value="P:regulation of translation"/>
    <property type="evidence" value="ECO:0007669"/>
    <property type="project" value="TreeGrafter"/>
</dbReference>
<dbReference type="InterPro" id="IPR016024">
    <property type="entry name" value="ARM-type_fold"/>
</dbReference>
<comment type="similarity">
    <text evidence="1">Belongs to the GCN1 family.</text>
</comment>
<protein>
    <submittedName>
        <fullName evidence="6">Translational activator gcn1</fullName>
    </submittedName>
</protein>
<dbReference type="Pfam" id="PF24984">
    <property type="entry name" value="HEAT_EF3_GNC1"/>
    <property type="match status" value="1"/>
</dbReference>
<organism evidence="6 7">
    <name type="scientific">Fasciola gigantica</name>
    <name type="common">Giant liver fluke</name>
    <dbReference type="NCBI Taxonomy" id="46835"/>
    <lineage>
        <taxon>Eukaryota</taxon>
        <taxon>Metazoa</taxon>
        <taxon>Spiralia</taxon>
        <taxon>Lophotrochozoa</taxon>
        <taxon>Platyhelminthes</taxon>
        <taxon>Trematoda</taxon>
        <taxon>Digenea</taxon>
        <taxon>Plagiorchiida</taxon>
        <taxon>Echinostomata</taxon>
        <taxon>Echinostomatoidea</taxon>
        <taxon>Fasciolidae</taxon>
        <taxon>Fasciola</taxon>
    </lineage>
</organism>
<dbReference type="InterPro" id="IPR034085">
    <property type="entry name" value="TOG"/>
</dbReference>
<dbReference type="Proteomes" id="UP000316759">
    <property type="component" value="Unassembled WGS sequence"/>
</dbReference>
<reference evidence="6 7" key="1">
    <citation type="submission" date="2019-04" db="EMBL/GenBank/DDBJ databases">
        <title>Annotation for the trematode Fasciola gigantica.</title>
        <authorList>
            <person name="Choi Y.-J."/>
        </authorList>
    </citation>
    <scope>NUCLEOTIDE SEQUENCE [LARGE SCALE GENOMIC DNA]</scope>
    <source>
        <strain evidence="6">Uganda_cow_1</strain>
    </source>
</reference>
<feature type="repeat" description="HEAT" evidence="3">
    <location>
        <begin position="2031"/>
        <end position="2067"/>
    </location>
</feature>
<evidence type="ECO:0000313" key="6">
    <source>
        <dbReference type="EMBL" id="TPP55957.1"/>
    </source>
</evidence>
<dbReference type="GO" id="GO:0034198">
    <property type="term" value="P:cellular response to amino acid starvation"/>
    <property type="evidence" value="ECO:0007669"/>
    <property type="project" value="TreeGrafter"/>
</dbReference>
<feature type="region of interest" description="Disordered" evidence="4">
    <location>
        <begin position="1240"/>
        <end position="1260"/>
    </location>
</feature>
<dbReference type="SMART" id="SM01349">
    <property type="entry name" value="TOG"/>
    <property type="match status" value="1"/>
</dbReference>
<dbReference type="GO" id="GO:0019887">
    <property type="term" value="F:protein kinase regulator activity"/>
    <property type="evidence" value="ECO:0007669"/>
    <property type="project" value="TreeGrafter"/>
</dbReference>
<evidence type="ECO:0000256" key="4">
    <source>
        <dbReference type="SAM" id="MobiDB-lite"/>
    </source>
</evidence>
<keyword evidence="7" id="KW-1185">Reference proteome</keyword>
<dbReference type="PROSITE" id="PS50077">
    <property type="entry name" value="HEAT_REPEAT"/>
    <property type="match status" value="3"/>
</dbReference>
<feature type="repeat" description="HEAT" evidence="3">
    <location>
        <begin position="1791"/>
        <end position="1827"/>
    </location>
</feature>
<evidence type="ECO:0000256" key="2">
    <source>
        <dbReference type="ARBA" id="ARBA00022737"/>
    </source>
</evidence>
<evidence type="ECO:0000313" key="7">
    <source>
        <dbReference type="Proteomes" id="UP000316759"/>
    </source>
</evidence>
<dbReference type="InterPro" id="IPR011989">
    <property type="entry name" value="ARM-like"/>
</dbReference>
<dbReference type="OrthoDB" id="5148094at2759"/>
<dbReference type="InterPro" id="IPR021133">
    <property type="entry name" value="HEAT_type_2"/>
</dbReference>
<dbReference type="EMBL" id="SUNJ01015177">
    <property type="protein sequence ID" value="TPP55957.1"/>
    <property type="molecule type" value="Genomic_DNA"/>
</dbReference>
<dbReference type="PANTHER" id="PTHR23346">
    <property type="entry name" value="TRANSLATIONAL ACTIVATOR GCN1-RELATED"/>
    <property type="match status" value="1"/>
</dbReference>
<keyword evidence="2" id="KW-0677">Repeat</keyword>
<dbReference type="STRING" id="46835.A0A504YE32"/>
<dbReference type="InterPro" id="IPR057546">
    <property type="entry name" value="HEAT_GCN1"/>
</dbReference>
<dbReference type="GO" id="GO:0005829">
    <property type="term" value="C:cytosol"/>
    <property type="evidence" value="ECO:0007669"/>
    <property type="project" value="TreeGrafter"/>
</dbReference>
<evidence type="ECO:0000256" key="3">
    <source>
        <dbReference type="PROSITE-ProRule" id="PRU00103"/>
    </source>
</evidence>
<comment type="caution">
    <text evidence="6">The sequence shown here is derived from an EMBL/GenBank/DDBJ whole genome shotgun (WGS) entry which is preliminary data.</text>
</comment>
<name>A0A504YE32_FASGI</name>
<dbReference type="PANTHER" id="PTHR23346:SF7">
    <property type="entry name" value="STALLED RIBOSOME SENSOR GCN1"/>
    <property type="match status" value="1"/>
</dbReference>
<feature type="repeat" description="HEAT" evidence="3">
    <location>
        <begin position="1868"/>
        <end position="1906"/>
    </location>
</feature>
<evidence type="ECO:0000256" key="1">
    <source>
        <dbReference type="ARBA" id="ARBA00007366"/>
    </source>
</evidence>
<dbReference type="Pfam" id="PF24987">
    <property type="entry name" value="HEAT_EF3_N"/>
    <property type="match status" value="2"/>
</dbReference>
<sequence length="2723" mass="300819">MFSRRVGFPEFYVLTSAIKFLPGNKMADLNDDVVKLWCRLAAEGLLSRRPPHSRLFSKECGKLWKETVLLENVLKALFTIRIPIPPQMLPFCARVVSYCADEDKFRKMMMPVMHRAVLRSAEANMRSLWILLKEISFDLSSCAGEFSQPLIKHLCTLSDVVRRETIKVLNTVVGKSTEVDAITGVYKQVYSQIIGPEGKKSGQDVRLAGLTCLGELSAHGGSRTTVVDKVGATCAGLLLDYMEQESHDETLTYAAKQLVKWLRRFKSNLPDRFHNFIKAKAFDPKVAPSVRCAYLLCWDSAFNNVRIADRLPTAILPKLLASVQQAIGQPTHSPIVFESVCASAIWLKYFVAKFRPLTEERIKSDLISNPVWTMLVGSTSASKRRPWFSERFLQTAPDFVLCQLASVLKVVLLELHPFIPTAEMSALRRTLILIALHPFYESVRQPALRSISSVVCESEMSMRFTHARLLLLELASCLSESDEDARVSKLIESAVQKAKATETAVKQTENVGLCVWNDASRSGPESEPPGLQNSQTRTHVVGAYVANLITVLFDCARINRDTTGNDVGPKEALTWKNYPVLEYWQNVLDTYLTALHSASHPLIFIPIPTLWERLRRRLNLPNTCDQPDWCAFLEPKYLSNKWTEWVDFFIALPCLDQASRIALQRLFVWSCKGFGGALLGRVHARLTCSAFASVSEREVHIMLTPNTQLYNREFLESLPRYQKSTTNVKRESKLYSYEVQLDILEAQKKREEMLKRGTLHEEAPLLEVLADQLTEKQLDAVRTELDKEALVRKRLLRLDAEARHLMNLTTTVLRMCYSPSIRSVEQLALAAGDLLLKICPKLSKMLVRLFTNPLVAPYTLSTQVACVSAVLLSCFSAEKFTPRPNAVRELHAPRIGWWSVRILGPVRLLQPSDLTILQQVDSDNVRPGTIAANLRILEDALNDSVLLTTCWSNQPIAAHTAQTLEFFVAQFPNREANASLLFTVLNPAFEFLLLASGWARPLLDELPSLPYPSLLQQNLDSTGFDDVIPASVQANWKWVQSKHAYDILSCWQVQLSSEALPVGFALHVLPFDDLFRLMRQVVEGCLYVRDATTDVELLPGEVELEIDSPEAPEAHDEGHLNSARRLAQTSLEVLRTAARLFGEEWSVFDGDQAHLALADSAVQVLLTGLVSDTVGAREISVQCLQILTERIPTLIDQISVSRAACLSTESQNPTAEVAIEPEVSTADERKPDVVEDTSELTEELKSGSEVVKKKKPSKNQRRKYKQAQLIAGLSKVHGDEQISKPYESPALWPSLPIWPQIQLRLWVARSDLAPEVATVAERLWVLLGFNTTCETGINHEASATPIMHLLDKPTMSELLSPMRLAQRLLLESTRPCVPVQKSVADAFALSLVCRTPEELAVILDQLIHMYRVMLYREPPVVDSMGRVLVAESPDRWRERIGIALALARLPEAQNSLGVVCRLLRKGLSAAAGDSVPEVEPAAKVDSEEVADKAGPGRKADQWLLNMFRFLVPDGLNDRNQSVQSQMLQAGLRAVEIYGKAHLDQLFPIFDTFLNKAPNLAEFDAVRQSVLLLTGSLSCHLAADDPKVVNTFNRLLNTLSFPSDVVQQAVEDCLASLVKKLPEEQVAKTINRLMTTLLSSSNYAERHGAAHGVAGMARGLGIMSLKHYGIIDKLLPSIEDSKSAKKREGALLVIERLSLGMGRLFEPYVIRLISGLLNSFGDASPSVREAASNTARAVMAKLSAHGVRLILPALLRAIDDQQSWRTKAESVELLATMTHCAPKQLSACLPQIVPRLLEVLVDSQDRVKQAGMRALRQIGNVIRNPEVQVLVPLLTDCLQDPLTDKMPCLRALRDTCFVHVLDAPSLALILPVIQRAFDDRSTEARKTAAQIFGNLHSLARQEELQPYVGTILAPLKTCLLDAVPEVRSVAAGALGALVRGMGESCFTEILPWLIATLTSETSSVDRSGAAQGLAEVLGAMGIERLRAILPDLVQTAASDSKVQPHVRDGYLMLFVYLPAVFQNSFAEFIAPIIPTILKSLSDETEFLRETALRAAQQIVHMFAESSLELLLPELEQGMQDKNWRIRHSSVQLLGDLLYQLSGLSGKGTTKTQDEDDTFGTSEAHERLKAVMSTDRHDRILARLHMARSDPTLIVRQAAIHVWKVVVPNTSRTLREIMPVLIRLLLSTLGSSNREQQQLAARALGDVVRKLGERILPEVIPLLVTGLDSTDADQRRGVCTGLMEIMRNCPKEQLTHPTVNVKAFAYLASVAGDALNRQLSRILPALLTTVSKLPTEPDPVEDLDHCAAVLICIYDASGVRCILNTLLNGLAGAPPNTARWSPETVTTQVNDLRQGIRGAVSELHKTVTATRNNKPQDEFLPGFSDPSLPLVSLIKLYADCTLRGRADIKEPAAQGLSECISHASGASLQKCVVKVVGPLIRLLGERQTNVVRMAVVESLTALVKKCPQSARPFVTQLQATFMKCLGDSHRPMRILGGQGLASIVGITPKLDPLLIDLARVPVNTVLSNWPDDCIPGGVKPDASISSVGAAATALTLAGVATYPDTSLQALRLCLLGSAGRASLQALETVLTALTPIMCLIGNSAASMNPSDYPNDEDDIDYEDEDLAEPGLGLSNKSLTSSVRIIRMLFELSQSTCIGCSVHAAQSALMNKQPKPEPEDAALLQPAECWNACYSRESQRKRIIIGRSTKVEQSLYSWLSSMPPMR</sequence>
<dbReference type="Pfam" id="PF24993">
    <property type="entry name" value="GNC1_N"/>
    <property type="match status" value="1"/>
</dbReference>
<evidence type="ECO:0000259" key="5">
    <source>
        <dbReference type="SMART" id="SM01349"/>
    </source>
</evidence>
<proteinExistence type="inferred from homology"/>
<accession>A0A504YE32</accession>
<dbReference type="Pfam" id="PF23271">
    <property type="entry name" value="HEAT_GCN1"/>
    <property type="match status" value="1"/>
</dbReference>
<feature type="domain" description="TOG" evidence="5">
    <location>
        <begin position="1618"/>
        <end position="1847"/>
    </location>
</feature>
<dbReference type="SUPFAM" id="SSF48371">
    <property type="entry name" value="ARM repeat"/>
    <property type="match status" value="3"/>
</dbReference>